<organism evidence="1 2">
    <name type="scientific">Stylosanthes scabra</name>
    <dbReference type="NCBI Taxonomy" id="79078"/>
    <lineage>
        <taxon>Eukaryota</taxon>
        <taxon>Viridiplantae</taxon>
        <taxon>Streptophyta</taxon>
        <taxon>Embryophyta</taxon>
        <taxon>Tracheophyta</taxon>
        <taxon>Spermatophyta</taxon>
        <taxon>Magnoliopsida</taxon>
        <taxon>eudicotyledons</taxon>
        <taxon>Gunneridae</taxon>
        <taxon>Pentapetalae</taxon>
        <taxon>rosids</taxon>
        <taxon>fabids</taxon>
        <taxon>Fabales</taxon>
        <taxon>Fabaceae</taxon>
        <taxon>Papilionoideae</taxon>
        <taxon>50 kb inversion clade</taxon>
        <taxon>dalbergioids sensu lato</taxon>
        <taxon>Dalbergieae</taxon>
        <taxon>Pterocarpus clade</taxon>
        <taxon>Stylosanthes</taxon>
    </lineage>
</organism>
<sequence length="111" mass="12255">MFEELRDKSSPGLGAHPRLQRKLYLQDFTIGWGFRVCHVAFQVIQMRLIGARPYDDTWSGPLALNSPIPPAARTAIEKFVPPADLFASPGGHIAGFQRAHTTCLTPRSEGP</sequence>
<dbReference type="Proteomes" id="UP001341840">
    <property type="component" value="Unassembled WGS sequence"/>
</dbReference>
<evidence type="ECO:0000313" key="2">
    <source>
        <dbReference type="Proteomes" id="UP001341840"/>
    </source>
</evidence>
<keyword evidence="2" id="KW-1185">Reference proteome</keyword>
<evidence type="ECO:0000313" key="1">
    <source>
        <dbReference type="EMBL" id="MED6140841.1"/>
    </source>
</evidence>
<reference evidence="1 2" key="1">
    <citation type="journal article" date="2023" name="Plants (Basel)">
        <title>Bridging the Gap: Combining Genomics and Transcriptomics Approaches to Understand Stylosanthes scabra, an Orphan Legume from the Brazilian Caatinga.</title>
        <authorList>
            <person name="Ferreira-Neto J.R.C."/>
            <person name="da Silva M.D."/>
            <person name="Binneck E."/>
            <person name="de Melo N.F."/>
            <person name="da Silva R.H."/>
            <person name="de Melo A.L.T.M."/>
            <person name="Pandolfi V."/>
            <person name="Bustamante F.O."/>
            <person name="Brasileiro-Vidal A.C."/>
            <person name="Benko-Iseppon A.M."/>
        </authorList>
    </citation>
    <scope>NUCLEOTIDE SEQUENCE [LARGE SCALE GENOMIC DNA]</scope>
    <source>
        <tissue evidence="1">Leaves</tissue>
    </source>
</reference>
<gene>
    <name evidence="1" type="ORF">PIB30_097357</name>
</gene>
<name>A0ABU6SWL2_9FABA</name>
<comment type="caution">
    <text evidence="1">The sequence shown here is derived from an EMBL/GenBank/DDBJ whole genome shotgun (WGS) entry which is preliminary data.</text>
</comment>
<dbReference type="EMBL" id="JASCZI010062803">
    <property type="protein sequence ID" value="MED6140841.1"/>
    <property type="molecule type" value="Genomic_DNA"/>
</dbReference>
<proteinExistence type="predicted"/>
<protein>
    <submittedName>
        <fullName evidence="1">Uncharacterized protein</fullName>
    </submittedName>
</protein>
<accession>A0ABU6SWL2</accession>